<dbReference type="Gene3D" id="2.60.120.620">
    <property type="entry name" value="q2cbj1_9rhob like domain"/>
    <property type="match status" value="1"/>
</dbReference>
<dbReference type="EMBL" id="CASHTH010001139">
    <property type="protein sequence ID" value="CAI8011967.1"/>
    <property type="molecule type" value="Genomic_DNA"/>
</dbReference>
<proteinExistence type="predicted"/>
<evidence type="ECO:0000313" key="3">
    <source>
        <dbReference type="Proteomes" id="UP001174909"/>
    </source>
</evidence>
<accession>A0AA35WFU2</accession>
<dbReference type="SUPFAM" id="SSF51197">
    <property type="entry name" value="Clavaminate synthase-like"/>
    <property type="match status" value="1"/>
</dbReference>
<organism evidence="2 3">
    <name type="scientific">Geodia barretti</name>
    <name type="common">Barrett's horny sponge</name>
    <dbReference type="NCBI Taxonomy" id="519541"/>
    <lineage>
        <taxon>Eukaryota</taxon>
        <taxon>Metazoa</taxon>
        <taxon>Porifera</taxon>
        <taxon>Demospongiae</taxon>
        <taxon>Heteroscleromorpha</taxon>
        <taxon>Tetractinellida</taxon>
        <taxon>Astrophorina</taxon>
        <taxon>Geodiidae</taxon>
        <taxon>Geodia</taxon>
    </lineage>
</organism>
<comment type="caution">
    <text evidence="2">The sequence shown here is derived from an EMBL/GenBank/DDBJ whole genome shotgun (WGS) entry which is preliminary data.</text>
</comment>
<evidence type="ECO:0000256" key="1">
    <source>
        <dbReference type="SAM" id="MobiDB-lite"/>
    </source>
</evidence>
<feature type="region of interest" description="Disordered" evidence="1">
    <location>
        <begin position="1"/>
        <end position="40"/>
    </location>
</feature>
<feature type="compositionally biased region" description="Polar residues" evidence="1">
    <location>
        <begin position="1"/>
        <end position="11"/>
    </location>
</feature>
<name>A0AA35WFU2_GEOBA</name>
<reference evidence="2" key="1">
    <citation type="submission" date="2023-03" db="EMBL/GenBank/DDBJ databases">
        <authorList>
            <person name="Steffen K."/>
            <person name="Cardenas P."/>
        </authorList>
    </citation>
    <scope>NUCLEOTIDE SEQUENCE</scope>
</reference>
<evidence type="ECO:0008006" key="4">
    <source>
        <dbReference type="Google" id="ProtNLM"/>
    </source>
</evidence>
<dbReference type="InterPro" id="IPR008775">
    <property type="entry name" value="Phytyl_CoA_dOase-like"/>
</dbReference>
<evidence type="ECO:0000313" key="2">
    <source>
        <dbReference type="EMBL" id="CAI8011967.1"/>
    </source>
</evidence>
<sequence length="124" mass="13709">MLTPFTTSNGGTWVVPGTHASLKNPRGENDGIDEFAPIPGELQATGDAGSVLIMDSRIWHSNAASPSEKPRAAVVVRYAPWWLNLEFFGVNTAPIPADVFDTFPEETKLLYDHRVEERESKIWA</sequence>
<dbReference type="Pfam" id="PF05721">
    <property type="entry name" value="PhyH"/>
    <property type="match status" value="1"/>
</dbReference>
<keyword evidence="3" id="KW-1185">Reference proteome</keyword>
<dbReference type="AlphaFoldDB" id="A0AA35WFU2"/>
<gene>
    <name evidence="2" type="ORF">GBAR_LOCUS7686</name>
</gene>
<protein>
    <recommendedName>
        <fullName evidence="4">Phytanoyl-CoA dioxygenase family protein</fullName>
    </recommendedName>
</protein>
<dbReference type="Proteomes" id="UP001174909">
    <property type="component" value="Unassembled WGS sequence"/>
</dbReference>